<sequence length="40" mass="4759">MRLLKQKKLFQRAQEHLERLQSTNPNLKQSKLSKILLRAA</sequence>
<dbReference type="EMBL" id="ABSV01000241">
    <property type="protein sequence ID" value="EDZ73523.1"/>
    <property type="molecule type" value="Genomic_DNA"/>
</dbReference>
<keyword evidence="1" id="KW-0175">Coiled coil</keyword>
<organism evidence="2 3">
    <name type="scientific">Saccharomyces cerevisiae (strain AWRI1631)</name>
    <name type="common">Baker's yeast</name>
    <dbReference type="NCBI Taxonomy" id="545124"/>
    <lineage>
        <taxon>Eukaryota</taxon>
        <taxon>Fungi</taxon>
        <taxon>Dikarya</taxon>
        <taxon>Ascomycota</taxon>
        <taxon>Saccharomycotina</taxon>
        <taxon>Saccharomycetes</taxon>
        <taxon>Saccharomycetales</taxon>
        <taxon>Saccharomycetaceae</taxon>
        <taxon>Saccharomyces</taxon>
    </lineage>
</organism>
<name>B5VEW8_YEAS6</name>
<gene>
    <name evidence="2" type="ORF">AWRI1631_30790</name>
</gene>
<protein>
    <submittedName>
        <fullName evidence="2">Uncharacterized protein</fullName>
    </submittedName>
</protein>
<feature type="coiled-coil region" evidence="1">
    <location>
        <begin position="3"/>
        <end position="30"/>
    </location>
</feature>
<evidence type="ECO:0000313" key="2">
    <source>
        <dbReference type="EMBL" id="EDZ73523.1"/>
    </source>
</evidence>
<evidence type="ECO:0000313" key="3">
    <source>
        <dbReference type="Proteomes" id="UP000008988"/>
    </source>
</evidence>
<reference evidence="2 3" key="1">
    <citation type="journal article" date="2008" name="FEMS Yeast Res.">
        <title>Comparative genome analysis of a Saccharomyces cerevisiae wine strain.</title>
        <authorList>
            <person name="Borneman A.R."/>
            <person name="Forgan A.H."/>
            <person name="Pretorius I.S."/>
            <person name="Chambers P.J."/>
        </authorList>
    </citation>
    <scope>NUCLEOTIDE SEQUENCE [LARGE SCALE GENOMIC DNA]</scope>
    <source>
        <strain evidence="2 3">AWRI1631</strain>
    </source>
</reference>
<evidence type="ECO:0000256" key="1">
    <source>
        <dbReference type="SAM" id="Coils"/>
    </source>
</evidence>
<proteinExistence type="predicted"/>
<comment type="caution">
    <text evidence="2">The sequence shown here is derived from an EMBL/GenBank/DDBJ whole genome shotgun (WGS) entry which is preliminary data.</text>
</comment>
<dbReference type="AlphaFoldDB" id="B5VEW8"/>
<dbReference type="Proteomes" id="UP000008988">
    <property type="component" value="Unassembled WGS sequence"/>
</dbReference>
<accession>B5VEW8</accession>